<dbReference type="CDD" id="cd00093">
    <property type="entry name" value="HTH_XRE"/>
    <property type="match status" value="1"/>
</dbReference>
<protein>
    <submittedName>
        <fullName evidence="2">Transcriptional regulator, XRE family</fullName>
    </submittedName>
</protein>
<evidence type="ECO:0000313" key="3">
    <source>
        <dbReference type="Proteomes" id="UP000184693"/>
    </source>
</evidence>
<dbReference type="AlphaFoldDB" id="A0A1N6FQ06"/>
<sequence length="283" mass="31800">MNSTDVHSGPPGTELGALLRRWRAVRDKSQLDLSLDSGVSQRHISFIEVGRSVPSRQMLMNIAQALDVPLRERNTLLLAAGYAPVYPDDPLNALETQSVKNAIQRMLRQHEPYPAVVMDRYWNVVMTNDFAPRFFNCFIDMSARKEPRNLLHLMFDPDGMRPFIDKWEDVAKSLIQRVYRESVGRVIDEQTQALLATLMAYPGTKSDWKSPVALSAVPVNPAMPVIPLSFLKDGKPLNYFSMITTVGTPQSVAMQELRIESMFPADEATEQSHAQLVGHASAY</sequence>
<organism evidence="2 3">
    <name type="scientific">Paraburkholderia phenazinium</name>
    <dbReference type="NCBI Taxonomy" id="60549"/>
    <lineage>
        <taxon>Bacteria</taxon>
        <taxon>Pseudomonadati</taxon>
        <taxon>Pseudomonadota</taxon>
        <taxon>Betaproteobacteria</taxon>
        <taxon>Burkholderiales</taxon>
        <taxon>Burkholderiaceae</taxon>
        <taxon>Paraburkholderia</taxon>
    </lineage>
</organism>
<dbReference type="Gene3D" id="1.10.260.40">
    <property type="entry name" value="lambda repressor-like DNA-binding domains"/>
    <property type="match status" value="1"/>
</dbReference>
<dbReference type="PANTHER" id="PTHR35010:SF4">
    <property type="entry name" value="BLL5781 PROTEIN"/>
    <property type="match status" value="1"/>
</dbReference>
<dbReference type="RefSeq" id="WP_074263910.1">
    <property type="nucleotide sequence ID" value="NZ_FSRM01000001.1"/>
</dbReference>
<dbReference type="InterPro" id="IPR001387">
    <property type="entry name" value="Cro/C1-type_HTH"/>
</dbReference>
<dbReference type="Pfam" id="PF01381">
    <property type="entry name" value="HTH_3"/>
    <property type="match status" value="1"/>
</dbReference>
<dbReference type="Pfam" id="PF17765">
    <property type="entry name" value="MLTR_LBD"/>
    <property type="match status" value="1"/>
</dbReference>
<evidence type="ECO:0000259" key="1">
    <source>
        <dbReference type="PROSITE" id="PS50943"/>
    </source>
</evidence>
<dbReference type="EMBL" id="FSRM01000001">
    <property type="protein sequence ID" value="SIN97313.1"/>
    <property type="molecule type" value="Genomic_DNA"/>
</dbReference>
<reference evidence="2 3" key="1">
    <citation type="submission" date="2016-11" db="EMBL/GenBank/DDBJ databases">
        <authorList>
            <person name="Jaros S."/>
            <person name="Januszkiewicz K."/>
            <person name="Wedrychowicz H."/>
        </authorList>
    </citation>
    <scope>NUCLEOTIDE SEQUENCE [LARGE SCALE GENOMIC DNA]</scope>
    <source>
        <strain evidence="2 3">GAS86</strain>
    </source>
</reference>
<evidence type="ECO:0000313" key="2">
    <source>
        <dbReference type="EMBL" id="SIN97313.1"/>
    </source>
</evidence>
<accession>A0A1N6FQ06</accession>
<dbReference type="InterPro" id="IPR010982">
    <property type="entry name" value="Lambda_DNA-bd_dom_sf"/>
</dbReference>
<dbReference type="Gene3D" id="3.30.450.180">
    <property type="match status" value="1"/>
</dbReference>
<dbReference type="PROSITE" id="PS50943">
    <property type="entry name" value="HTH_CROC1"/>
    <property type="match status" value="1"/>
</dbReference>
<dbReference type="Proteomes" id="UP000184693">
    <property type="component" value="Unassembled WGS sequence"/>
</dbReference>
<dbReference type="PANTHER" id="PTHR35010">
    <property type="entry name" value="BLL4672 PROTEIN-RELATED"/>
    <property type="match status" value="1"/>
</dbReference>
<dbReference type="InterPro" id="IPR041413">
    <property type="entry name" value="MLTR_LBD"/>
</dbReference>
<proteinExistence type="predicted"/>
<name>A0A1N6FQ06_9BURK</name>
<dbReference type="OrthoDB" id="2959414at2"/>
<feature type="domain" description="HTH cro/C1-type" evidence="1">
    <location>
        <begin position="19"/>
        <end position="73"/>
    </location>
</feature>
<gene>
    <name evidence="2" type="ORF">SAMN05444168_1762</name>
</gene>
<dbReference type="GO" id="GO:0003677">
    <property type="term" value="F:DNA binding"/>
    <property type="evidence" value="ECO:0007669"/>
    <property type="project" value="InterPro"/>
</dbReference>
<dbReference type="SMART" id="SM00530">
    <property type="entry name" value="HTH_XRE"/>
    <property type="match status" value="1"/>
</dbReference>
<dbReference type="SUPFAM" id="SSF47413">
    <property type="entry name" value="lambda repressor-like DNA-binding domains"/>
    <property type="match status" value="1"/>
</dbReference>